<evidence type="ECO:0000313" key="2">
    <source>
        <dbReference type="EMBL" id="EEC20128.1"/>
    </source>
</evidence>
<evidence type="ECO:0000256" key="1">
    <source>
        <dbReference type="SAM" id="MobiDB-lite"/>
    </source>
</evidence>
<feature type="non-terminal residue" evidence="2">
    <location>
        <position position="1"/>
    </location>
</feature>
<organism>
    <name type="scientific">Ixodes scapularis</name>
    <name type="common">Black-legged tick</name>
    <name type="synonym">Deer tick</name>
    <dbReference type="NCBI Taxonomy" id="6945"/>
    <lineage>
        <taxon>Eukaryota</taxon>
        <taxon>Metazoa</taxon>
        <taxon>Ecdysozoa</taxon>
        <taxon>Arthropoda</taxon>
        <taxon>Chelicerata</taxon>
        <taxon>Arachnida</taxon>
        <taxon>Acari</taxon>
        <taxon>Parasitiformes</taxon>
        <taxon>Ixodida</taxon>
        <taxon>Ixodoidea</taxon>
        <taxon>Ixodidae</taxon>
        <taxon>Ixodinae</taxon>
        <taxon>Ixodes</taxon>
    </lineage>
</organism>
<feature type="region of interest" description="Disordered" evidence="1">
    <location>
        <begin position="1"/>
        <end position="33"/>
    </location>
</feature>
<accession>B7QMQ6</accession>
<dbReference type="VEuPathDB" id="VectorBase:ISCI023902"/>
<dbReference type="InParanoid" id="B7QMQ6"/>
<dbReference type="VEuPathDB" id="VectorBase:ISCW023902"/>
<dbReference type="EMBL" id="ABJB010281849">
    <property type="status" value="NOT_ANNOTATED_CDS"/>
    <property type="molecule type" value="Genomic_DNA"/>
</dbReference>
<dbReference type="Proteomes" id="UP000001555">
    <property type="component" value="Unassembled WGS sequence"/>
</dbReference>
<keyword evidence="4" id="KW-1185">Reference proteome</keyword>
<protein>
    <submittedName>
        <fullName evidence="2 3">Uncharacterized protein</fullName>
    </submittedName>
</protein>
<reference evidence="2 4" key="1">
    <citation type="submission" date="2008-03" db="EMBL/GenBank/DDBJ databases">
        <title>Annotation of Ixodes scapularis.</title>
        <authorList>
            <consortium name="Ixodes scapularis Genome Project Consortium"/>
            <person name="Caler E."/>
            <person name="Hannick L.I."/>
            <person name="Bidwell S."/>
            <person name="Joardar V."/>
            <person name="Thiagarajan M."/>
            <person name="Amedeo P."/>
            <person name="Galinsky K.J."/>
            <person name="Schobel S."/>
            <person name="Inman J."/>
            <person name="Hostetler J."/>
            <person name="Miller J."/>
            <person name="Hammond M."/>
            <person name="Megy K."/>
            <person name="Lawson D."/>
            <person name="Kodira C."/>
            <person name="Sutton G."/>
            <person name="Meyer J."/>
            <person name="Hill C.A."/>
            <person name="Birren B."/>
            <person name="Nene V."/>
            <person name="Collins F."/>
            <person name="Alarcon-Chaidez F."/>
            <person name="Wikel S."/>
            <person name="Strausberg R."/>
        </authorList>
    </citation>
    <scope>NUCLEOTIDE SEQUENCE [LARGE SCALE GENOMIC DNA]</scope>
    <source>
        <strain evidence="4">Wikel</strain>
        <strain evidence="2">Wikel colony</strain>
    </source>
</reference>
<feature type="compositionally biased region" description="Polar residues" evidence="1">
    <location>
        <begin position="1"/>
        <end position="16"/>
    </location>
</feature>
<dbReference type="HOGENOM" id="CLU_2694911_0_0_1"/>
<dbReference type="EMBL" id="ABJB010746652">
    <property type="status" value="NOT_ANNOTATED_CDS"/>
    <property type="molecule type" value="Genomic_DNA"/>
</dbReference>
<dbReference type="EnsemblMetazoa" id="ISCW023902-RA">
    <property type="protein sequence ID" value="ISCW023902-PA"/>
    <property type="gene ID" value="ISCW023902"/>
</dbReference>
<reference evidence="3" key="2">
    <citation type="submission" date="2020-05" db="UniProtKB">
        <authorList>
            <consortium name="EnsemblMetazoa"/>
        </authorList>
    </citation>
    <scope>IDENTIFICATION</scope>
    <source>
        <strain evidence="3">wikel</strain>
    </source>
</reference>
<evidence type="ECO:0000313" key="4">
    <source>
        <dbReference type="Proteomes" id="UP000001555"/>
    </source>
</evidence>
<dbReference type="EMBL" id="DS972524">
    <property type="protein sequence ID" value="EEC20128.1"/>
    <property type="molecule type" value="Genomic_DNA"/>
</dbReference>
<proteinExistence type="predicted"/>
<dbReference type="PaxDb" id="6945-B7QMQ6"/>
<dbReference type="EMBL" id="ABJB010532724">
    <property type="status" value="NOT_ANNOTATED_CDS"/>
    <property type="molecule type" value="Genomic_DNA"/>
</dbReference>
<name>B7QMQ6_IXOSC</name>
<evidence type="ECO:0000313" key="3">
    <source>
        <dbReference type="EnsemblMetazoa" id="ISCW023902-PA"/>
    </source>
</evidence>
<sequence length="74" mass="8401">CRPRRTPNSAAQATGRSRSRWLPEGPRSRCRHRSRSVARLTLIRRSSKSFGPGERYIGCSVLYLKLTASKKTIN</sequence>
<gene>
    <name evidence="2" type="ORF">IscW_ISCW023902</name>
</gene>
<dbReference type="AlphaFoldDB" id="B7QMQ6"/>